<evidence type="ECO:0000256" key="6">
    <source>
        <dbReference type="ARBA" id="ARBA00022946"/>
    </source>
</evidence>
<dbReference type="Gene3D" id="3.30.465.10">
    <property type="match status" value="2"/>
</dbReference>
<dbReference type="InterPro" id="IPR036318">
    <property type="entry name" value="FAD-bd_PCMH-like_sf"/>
</dbReference>
<dbReference type="Pfam" id="PF02913">
    <property type="entry name" value="FAD-oxidase_C"/>
    <property type="match status" value="1"/>
</dbReference>
<evidence type="ECO:0000256" key="7">
    <source>
        <dbReference type="ARBA" id="ARBA00023002"/>
    </source>
</evidence>
<reference evidence="12" key="1">
    <citation type="submission" date="2025-08" db="UniProtKB">
        <authorList>
            <consortium name="RefSeq"/>
        </authorList>
    </citation>
    <scope>IDENTIFICATION</scope>
    <source>
        <tissue evidence="12">Leaves</tissue>
    </source>
</reference>
<dbReference type="PANTHER" id="PTHR11748">
    <property type="entry name" value="D-LACTATE DEHYDROGENASE"/>
    <property type="match status" value="1"/>
</dbReference>
<keyword evidence="6" id="KW-0809">Transit peptide</keyword>
<keyword evidence="4" id="KW-0285">Flavoprotein</keyword>
<evidence type="ECO:0000256" key="9">
    <source>
        <dbReference type="ARBA" id="ARBA00038897"/>
    </source>
</evidence>
<dbReference type="InterPro" id="IPR016169">
    <property type="entry name" value="FAD-bd_PCMH_sub2"/>
</dbReference>
<evidence type="ECO:0000313" key="11">
    <source>
        <dbReference type="Proteomes" id="UP001652660"/>
    </source>
</evidence>
<evidence type="ECO:0000256" key="4">
    <source>
        <dbReference type="ARBA" id="ARBA00022630"/>
    </source>
</evidence>
<dbReference type="GeneID" id="140003813"/>
<dbReference type="Proteomes" id="UP001652660">
    <property type="component" value="Chromosome 6e"/>
</dbReference>
<dbReference type="InterPro" id="IPR016171">
    <property type="entry name" value="Vanillyl_alc_oxidase_C-sub2"/>
</dbReference>
<keyword evidence="5" id="KW-0274">FAD</keyword>
<gene>
    <name evidence="12" type="primary">LOC140003813</name>
</gene>
<evidence type="ECO:0000259" key="10">
    <source>
        <dbReference type="PROSITE" id="PS51387"/>
    </source>
</evidence>
<dbReference type="RefSeq" id="XP_071910818.1">
    <property type="nucleotide sequence ID" value="XM_072054717.1"/>
</dbReference>
<sequence>MVFRSWLARLRSSSKPSFYGSCSLRNSIFKKQSRALLLSTPTEAASSDHQRNVSRILSSWAYSLLPMALAASAGAVFIQSQNKPSLCDASNIDHRIGDKDSTGYEVKGSYRKVPQELIDELKATCQDNITMDYEERYFHGTPQHSFHKAVNVPDVVVYPRSSEEVSKIVKSCNDHKVPIVPYGGATSIEGHTLSPNGGVCIDMTQMNHVKALNIEDMDVVVEPGIGWMELNEYLEPYGLFFPLDPGWAWSYHWWDVCYSLLWIFSCEVVLANGEIVKTASRARKSAAGYDLTRLLIGSEGTLGVITEVTLRLQKIPQYSVVAMCNFPTIKDAADVAIATMLSGIQVSRVELLDEVQVKAINLANGKTLPEVPTLMFEFVGTEAYSLEQTLIVQKIASEHNGSDFVFAEDPEAKKELWKIRKEALWACFAMEPNYEAMITDVCVPLSRLAELISVSKQEIDASPLVCTVIAHAGDGNFHTLVLFDPKQEEQRTEAERLNHFIVHAALSMDGTCTGEHGVGTGKVKYLEEELGMEALRTMKKIKGALDPNNIMNPGKLIPPHVCF</sequence>
<accession>A0ABM4UU52</accession>
<protein>
    <recommendedName>
        <fullName evidence="9">D-lactate dehydrogenase (cytochrome)</fullName>
        <ecNumber evidence="9">1.1.2.4</ecNumber>
    </recommendedName>
</protein>
<dbReference type="InterPro" id="IPR016166">
    <property type="entry name" value="FAD-bd_PCMH"/>
</dbReference>
<evidence type="ECO:0000256" key="1">
    <source>
        <dbReference type="ARBA" id="ARBA00001974"/>
    </source>
</evidence>
<evidence type="ECO:0000256" key="8">
    <source>
        <dbReference type="ARBA" id="ARBA00023128"/>
    </source>
</evidence>
<dbReference type="PANTHER" id="PTHR11748:SF111">
    <property type="entry name" value="D-LACTATE DEHYDROGENASE, MITOCHONDRIAL-RELATED"/>
    <property type="match status" value="1"/>
</dbReference>
<comment type="cofactor">
    <cofactor evidence="1">
        <name>FAD</name>
        <dbReference type="ChEBI" id="CHEBI:57692"/>
    </cofactor>
</comment>
<dbReference type="EC" id="1.1.2.4" evidence="9"/>
<dbReference type="Gene3D" id="3.30.70.2740">
    <property type="match status" value="1"/>
</dbReference>
<keyword evidence="8" id="KW-0496">Mitochondrion</keyword>
<dbReference type="InterPro" id="IPR006094">
    <property type="entry name" value="Oxid_FAD_bind_N"/>
</dbReference>
<evidence type="ECO:0000256" key="2">
    <source>
        <dbReference type="ARBA" id="ARBA00004173"/>
    </source>
</evidence>
<comment type="subcellular location">
    <subcellularLocation>
        <location evidence="2">Mitochondrion</location>
    </subcellularLocation>
</comment>
<dbReference type="SUPFAM" id="SSF56176">
    <property type="entry name" value="FAD-binding/transporter-associated domain-like"/>
    <property type="match status" value="1"/>
</dbReference>
<evidence type="ECO:0000256" key="5">
    <source>
        <dbReference type="ARBA" id="ARBA00022827"/>
    </source>
</evidence>
<keyword evidence="11" id="KW-1185">Reference proteome</keyword>
<keyword evidence="7" id="KW-0560">Oxidoreductase</keyword>
<dbReference type="InterPro" id="IPR004113">
    <property type="entry name" value="FAD-bd_oxidored_4_C"/>
</dbReference>
<evidence type="ECO:0000313" key="12">
    <source>
        <dbReference type="RefSeq" id="XP_071910818.1"/>
    </source>
</evidence>
<dbReference type="PROSITE" id="PS51387">
    <property type="entry name" value="FAD_PCMH"/>
    <property type="match status" value="1"/>
</dbReference>
<proteinExistence type="inferred from homology"/>
<evidence type="ECO:0000256" key="3">
    <source>
        <dbReference type="ARBA" id="ARBA00008000"/>
    </source>
</evidence>
<feature type="domain" description="FAD-binding PCMH-type" evidence="10">
    <location>
        <begin position="149"/>
        <end position="315"/>
    </location>
</feature>
<organism evidence="11 12">
    <name type="scientific">Coffea arabica</name>
    <name type="common">Arabian coffee</name>
    <dbReference type="NCBI Taxonomy" id="13443"/>
    <lineage>
        <taxon>Eukaryota</taxon>
        <taxon>Viridiplantae</taxon>
        <taxon>Streptophyta</taxon>
        <taxon>Embryophyta</taxon>
        <taxon>Tracheophyta</taxon>
        <taxon>Spermatophyta</taxon>
        <taxon>Magnoliopsida</taxon>
        <taxon>eudicotyledons</taxon>
        <taxon>Gunneridae</taxon>
        <taxon>Pentapetalae</taxon>
        <taxon>asterids</taxon>
        <taxon>lamiids</taxon>
        <taxon>Gentianales</taxon>
        <taxon>Rubiaceae</taxon>
        <taxon>Ixoroideae</taxon>
        <taxon>Gardenieae complex</taxon>
        <taxon>Bertiereae - Coffeeae clade</taxon>
        <taxon>Coffeeae</taxon>
        <taxon>Coffea</taxon>
    </lineage>
</organism>
<dbReference type="Gene3D" id="1.10.45.10">
    <property type="entry name" value="Vanillyl-alcohol Oxidase, Chain A, domain 4"/>
    <property type="match status" value="1"/>
</dbReference>
<comment type="similarity">
    <text evidence="3">Belongs to the FAD-binding oxidoreductase/transferase type 4 family.</text>
</comment>
<name>A0ABM4UU52_COFAR</name>
<dbReference type="SUPFAM" id="SSF55103">
    <property type="entry name" value="FAD-linked oxidases, C-terminal domain"/>
    <property type="match status" value="1"/>
</dbReference>
<dbReference type="InterPro" id="IPR016164">
    <property type="entry name" value="FAD-linked_Oxase-like_C"/>
</dbReference>
<dbReference type="Pfam" id="PF01565">
    <property type="entry name" value="FAD_binding_4"/>
    <property type="match status" value="1"/>
</dbReference>